<accession>A0A8R1HSR2</accession>
<evidence type="ECO:0000313" key="2">
    <source>
        <dbReference type="EnsemblMetazoa" id="CJA06103a.1"/>
    </source>
</evidence>
<keyword evidence="1" id="KW-0812">Transmembrane</keyword>
<dbReference type="OMA" id="ERRIYME"/>
<feature type="transmembrane region" description="Helical" evidence="1">
    <location>
        <begin position="168"/>
        <end position="189"/>
    </location>
</feature>
<reference evidence="3" key="1">
    <citation type="submission" date="2010-08" db="EMBL/GenBank/DDBJ databases">
        <authorList>
            <consortium name="Caenorhabditis japonica Sequencing Consortium"/>
            <person name="Wilson R.K."/>
        </authorList>
    </citation>
    <scope>NUCLEOTIDE SEQUENCE [LARGE SCALE GENOMIC DNA]</scope>
    <source>
        <strain evidence="3">DF5081</strain>
    </source>
</reference>
<evidence type="ECO:0000256" key="1">
    <source>
        <dbReference type="SAM" id="Phobius"/>
    </source>
</evidence>
<dbReference type="AlphaFoldDB" id="A0A8R1HSR2"/>
<evidence type="ECO:0000313" key="3">
    <source>
        <dbReference type="Proteomes" id="UP000005237"/>
    </source>
</evidence>
<organism evidence="2 3">
    <name type="scientific">Caenorhabditis japonica</name>
    <dbReference type="NCBI Taxonomy" id="281687"/>
    <lineage>
        <taxon>Eukaryota</taxon>
        <taxon>Metazoa</taxon>
        <taxon>Ecdysozoa</taxon>
        <taxon>Nematoda</taxon>
        <taxon>Chromadorea</taxon>
        <taxon>Rhabditida</taxon>
        <taxon>Rhabditina</taxon>
        <taxon>Rhabditomorpha</taxon>
        <taxon>Rhabditoidea</taxon>
        <taxon>Rhabditidae</taxon>
        <taxon>Peloderinae</taxon>
        <taxon>Caenorhabditis</taxon>
    </lineage>
</organism>
<name>A0A8R1HSR2_CAEJA</name>
<dbReference type="PANTHER" id="PTHR45907">
    <property type="entry name" value="SERPENTINE RECEPTOR, CLASS J"/>
    <property type="match status" value="1"/>
</dbReference>
<keyword evidence="1" id="KW-1133">Transmembrane helix</keyword>
<feature type="transmembrane region" description="Helical" evidence="1">
    <location>
        <begin position="12"/>
        <end position="34"/>
    </location>
</feature>
<reference evidence="2" key="2">
    <citation type="submission" date="2022-06" db="UniProtKB">
        <authorList>
            <consortium name="EnsemblMetazoa"/>
        </authorList>
    </citation>
    <scope>IDENTIFICATION</scope>
    <source>
        <strain evidence="2">DF5081</strain>
    </source>
</reference>
<dbReference type="Pfam" id="PF10319">
    <property type="entry name" value="7TM_GPCR_Srj"/>
    <property type="match status" value="1"/>
</dbReference>
<keyword evidence="3" id="KW-1185">Reference proteome</keyword>
<dbReference type="SUPFAM" id="SSF81321">
    <property type="entry name" value="Family A G protein-coupled receptor-like"/>
    <property type="match status" value="1"/>
</dbReference>
<dbReference type="EnsemblMetazoa" id="CJA06103a.1">
    <property type="protein sequence ID" value="CJA06103a.1"/>
    <property type="gene ID" value="WBGene00125307"/>
</dbReference>
<feature type="transmembrane region" description="Helical" evidence="1">
    <location>
        <begin position="134"/>
        <end position="156"/>
    </location>
</feature>
<keyword evidence="1" id="KW-0472">Membrane</keyword>
<protein>
    <submittedName>
        <fullName evidence="2">Uncharacterized protein</fullName>
    </submittedName>
</protein>
<proteinExistence type="predicted"/>
<sequence length="222" mass="25566">MALFHTKPIMNHFIPYGLILSIFYCLLLSSIWFVGAYNFEVPDEERRIYMESSFHDTLNVDVHDLNLLIALFNDASRETVNRSWIGILIVSLISIDSVLVYFIFGSLIVIKIYKNDFTMSKKTRYLQKQLMKALAVQSTIPMLVSFLPCFFVWYFPAFNVDIGQFMNWASSVAVSFFPVLDPLALFYFIPAFRKRVTEILHIQLTISVVSGKTNKTSQASRA</sequence>
<dbReference type="Proteomes" id="UP000005237">
    <property type="component" value="Unassembled WGS sequence"/>
</dbReference>
<feature type="transmembrane region" description="Helical" evidence="1">
    <location>
        <begin position="84"/>
        <end position="113"/>
    </location>
</feature>
<dbReference type="PANTHER" id="PTHR45907:SF5">
    <property type="entry name" value="SERPENTINE RECEPTOR, CLASS J"/>
    <property type="match status" value="1"/>
</dbReference>
<dbReference type="InterPro" id="IPR019423">
    <property type="entry name" value="7TM_GPCR_serpentine_rcpt_Srj"/>
</dbReference>